<organism evidence="1">
    <name type="scientific">uncultured Sulfurovum sp</name>
    <dbReference type="NCBI Taxonomy" id="269237"/>
    <lineage>
        <taxon>Bacteria</taxon>
        <taxon>Pseudomonadati</taxon>
        <taxon>Campylobacterota</taxon>
        <taxon>Epsilonproteobacteria</taxon>
        <taxon>Campylobacterales</taxon>
        <taxon>Sulfurovaceae</taxon>
        <taxon>Sulfurovum</taxon>
        <taxon>environmental samples</taxon>
    </lineage>
</organism>
<dbReference type="EMBL" id="CACVAX010000039">
    <property type="protein sequence ID" value="CAA6813768.1"/>
    <property type="molecule type" value="Genomic_DNA"/>
</dbReference>
<reference evidence="1" key="1">
    <citation type="submission" date="2020-01" db="EMBL/GenBank/DDBJ databases">
        <authorList>
            <person name="Meier V. D."/>
            <person name="Meier V D."/>
        </authorList>
    </citation>
    <scope>NUCLEOTIDE SEQUENCE</scope>
    <source>
        <strain evidence="1">HLG_WM_MAG_04</strain>
    </source>
</reference>
<name>A0A6S6TB06_9BACT</name>
<evidence type="ECO:0000313" key="1">
    <source>
        <dbReference type="EMBL" id="CAA6813768.1"/>
    </source>
</evidence>
<dbReference type="AlphaFoldDB" id="A0A6S6TB06"/>
<evidence type="ECO:0008006" key="2">
    <source>
        <dbReference type="Google" id="ProtNLM"/>
    </source>
</evidence>
<protein>
    <recommendedName>
        <fullName evidence="2">Ribbon-helix-helix protein CopG domain-containing protein</fullName>
    </recommendedName>
</protein>
<proteinExistence type="predicted"/>
<gene>
    <name evidence="1" type="ORF">HELGO_WM6562</name>
</gene>
<sequence>MTVRKNFTMPESSVYDLEELSRLLNKKQSQVIQELIEERMKKVEKQKKLDSLAKMSGMFSGLIPEHVDMQWIKSQDGH</sequence>
<accession>A0A6S6TB06</accession>